<dbReference type="EMBL" id="WLCI01000019">
    <property type="protein sequence ID" value="MTB97040.1"/>
    <property type="molecule type" value="Genomic_DNA"/>
</dbReference>
<reference evidence="1 2" key="1">
    <citation type="submission" date="2019-10" db="EMBL/GenBank/DDBJ databases">
        <title>Nocardioides novel species isolated from the excrement of Marmot.</title>
        <authorList>
            <person name="Zhang G."/>
        </authorList>
    </citation>
    <scope>NUCLEOTIDE SEQUENCE [LARGE SCALE GENOMIC DNA]</scope>
    <source>
        <strain evidence="2">zg-579</strain>
    </source>
</reference>
<proteinExistence type="predicted"/>
<dbReference type="Proteomes" id="UP000433406">
    <property type="component" value="Unassembled WGS sequence"/>
</dbReference>
<dbReference type="SUPFAM" id="SSF53800">
    <property type="entry name" value="Chelatase"/>
    <property type="match status" value="1"/>
</dbReference>
<accession>A0A6I3JG31</accession>
<evidence type="ECO:0008006" key="3">
    <source>
        <dbReference type="Google" id="ProtNLM"/>
    </source>
</evidence>
<gene>
    <name evidence="1" type="ORF">GGQ22_18365</name>
</gene>
<protein>
    <recommendedName>
        <fullName evidence="3">Cobalamin biosynthesis protein CbiX</fullName>
    </recommendedName>
</protein>
<keyword evidence="2" id="KW-1185">Reference proteome</keyword>
<dbReference type="AlphaFoldDB" id="A0A6I3JG31"/>
<name>A0A6I3JG31_9ACTN</name>
<sequence>MSGADRVEPRSGWEACSVALVGGHEGADPATLRPLLGALRGALDLRGATATEPGWPLHRVVRAALADGEGPVAVVPMTWGRDPVLVADTAKTLRWLSAGPAAGRLALCDPFGKPDHLVTVVRAAAREWAGRRPRAAMLLAAEAANPFDDAELHRLAHLVRTHGAGQEVGVGLLEQDGDLARAVDRMRRLGHDEVVVVPAGFADACPETEDLDGVTFHGPLLSGRAAARTTVERIVGGIHRLGHGEDGIEPALQADHGHGYAHSHAGDLAHQHGPGQAPGQAHGDVPGSPHQHTEHHDRPAAPTLVPLPSRT</sequence>
<evidence type="ECO:0000313" key="2">
    <source>
        <dbReference type="Proteomes" id="UP000433406"/>
    </source>
</evidence>
<dbReference type="RefSeq" id="WP_154616793.1">
    <property type="nucleotide sequence ID" value="NZ_CP053660.1"/>
</dbReference>
<evidence type="ECO:0000313" key="1">
    <source>
        <dbReference type="EMBL" id="MTB97040.1"/>
    </source>
</evidence>
<organism evidence="1 2">
    <name type="scientific">Nocardioides marmotae</name>
    <dbReference type="NCBI Taxonomy" id="2663857"/>
    <lineage>
        <taxon>Bacteria</taxon>
        <taxon>Bacillati</taxon>
        <taxon>Actinomycetota</taxon>
        <taxon>Actinomycetes</taxon>
        <taxon>Propionibacteriales</taxon>
        <taxon>Nocardioidaceae</taxon>
        <taxon>Nocardioides</taxon>
    </lineage>
</organism>
<comment type="caution">
    <text evidence="1">The sequence shown here is derived from an EMBL/GenBank/DDBJ whole genome shotgun (WGS) entry which is preliminary data.</text>
</comment>